<accession>A0A2K1P4D6</accession>
<name>A0A2K1P4D6_9BACT</name>
<dbReference type="GO" id="GO:0098796">
    <property type="term" value="C:membrane protein complex"/>
    <property type="evidence" value="ECO:0007669"/>
    <property type="project" value="UniProtKB-ARBA"/>
</dbReference>
<evidence type="ECO:0000313" key="7">
    <source>
        <dbReference type="Proteomes" id="UP000236434"/>
    </source>
</evidence>
<dbReference type="SUPFAM" id="SSF52540">
    <property type="entry name" value="P-loop containing nucleoside triphosphate hydrolases"/>
    <property type="match status" value="1"/>
</dbReference>
<evidence type="ECO:0000256" key="1">
    <source>
        <dbReference type="ARBA" id="ARBA00005417"/>
    </source>
</evidence>
<keyword evidence="3" id="KW-0547">Nucleotide-binding</keyword>
<evidence type="ECO:0000256" key="3">
    <source>
        <dbReference type="ARBA" id="ARBA00022741"/>
    </source>
</evidence>
<dbReference type="PROSITE" id="PS50893">
    <property type="entry name" value="ABC_TRANSPORTER_2"/>
    <property type="match status" value="1"/>
</dbReference>
<evidence type="ECO:0000256" key="2">
    <source>
        <dbReference type="ARBA" id="ARBA00022448"/>
    </source>
</evidence>
<dbReference type="InterPro" id="IPR003593">
    <property type="entry name" value="AAA+_ATPase"/>
</dbReference>
<dbReference type="SMART" id="SM00382">
    <property type="entry name" value="AAA"/>
    <property type="match status" value="1"/>
</dbReference>
<protein>
    <submittedName>
        <fullName evidence="6">Peptide ABC transporter ATP-binding protein</fullName>
    </submittedName>
</protein>
<dbReference type="GO" id="GO:0016887">
    <property type="term" value="F:ATP hydrolysis activity"/>
    <property type="evidence" value="ECO:0007669"/>
    <property type="project" value="InterPro"/>
</dbReference>
<comment type="caution">
    <text evidence="6">The sequence shown here is derived from an EMBL/GenBank/DDBJ whole genome shotgun (WGS) entry which is preliminary data.</text>
</comment>
<dbReference type="GO" id="GO:0022857">
    <property type="term" value="F:transmembrane transporter activity"/>
    <property type="evidence" value="ECO:0007669"/>
    <property type="project" value="UniProtKB-ARBA"/>
</dbReference>
<comment type="similarity">
    <text evidence="1">Belongs to the ABC transporter superfamily.</text>
</comment>
<evidence type="ECO:0000313" key="6">
    <source>
        <dbReference type="EMBL" id="PNR97635.1"/>
    </source>
</evidence>
<gene>
    <name evidence="6" type="ORF">X929_02495</name>
</gene>
<keyword evidence="2" id="KW-0813">Transport</keyword>
<evidence type="ECO:0000256" key="4">
    <source>
        <dbReference type="ARBA" id="ARBA00022840"/>
    </source>
</evidence>
<dbReference type="InterPro" id="IPR027417">
    <property type="entry name" value="P-loop_NTPase"/>
</dbReference>
<reference evidence="6 7" key="1">
    <citation type="submission" date="2013-12" db="EMBL/GenBank/DDBJ databases">
        <title>Comparative genomics of Petrotoga isolates.</title>
        <authorList>
            <person name="Nesbo C.L."/>
            <person name="Charchuk R."/>
            <person name="Chow K."/>
        </authorList>
    </citation>
    <scope>NUCLEOTIDE SEQUENCE [LARGE SCALE GENOMIC DNA]</scope>
    <source>
        <strain evidence="6 7">DSM 13574</strain>
    </source>
</reference>
<dbReference type="EMBL" id="AZRL01000004">
    <property type="protein sequence ID" value="PNR97635.1"/>
    <property type="molecule type" value="Genomic_DNA"/>
</dbReference>
<sequence>MAVMELKEVWKIYDVGEVKVEALRGVSFGVEDGEYAIIIGPSGSGKSTLLQILGCLDKPTKGQIFIENVEVSKMKDRELAGVRNKKIGFVFQSFNLLPKLSALENVELPLIYAGVSPKKRREIAKEQLELVGLGDRINHRPTQLSGGQQQRVAIARALANDPAFLLADEPTGNLDTKSGEEILQIFRKLNDMGKTLVVVTHDMRMLDEGSKTIKLLDGKIQSIEVNTVGNT</sequence>
<dbReference type="GO" id="GO:0005524">
    <property type="term" value="F:ATP binding"/>
    <property type="evidence" value="ECO:0007669"/>
    <property type="project" value="UniProtKB-KW"/>
</dbReference>
<dbReference type="AlphaFoldDB" id="A0A2K1P4D6"/>
<dbReference type="CDD" id="cd03255">
    <property type="entry name" value="ABC_MJ0796_LolCDE_FtsE"/>
    <property type="match status" value="1"/>
</dbReference>
<feature type="domain" description="ABC transporter" evidence="5">
    <location>
        <begin position="4"/>
        <end position="231"/>
    </location>
</feature>
<keyword evidence="4 6" id="KW-0067">ATP-binding</keyword>
<organism evidence="6 7">
    <name type="scientific">Petrotoga olearia DSM 13574</name>
    <dbReference type="NCBI Taxonomy" id="1122955"/>
    <lineage>
        <taxon>Bacteria</taxon>
        <taxon>Thermotogati</taxon>
        <taxon>Thermotogota</taxon>
        <taxon>Thermotogae</taxon>
        <taxon>Petrotogales</taxon>
        <taxon>Petrotogaceae</taxon>
        <taxon>Petrotoga</taxon>
    </lineage>
</organism>
<dbReference type="Gene3D" id="3.40.50.300">
    <property type="entry name" value="P-loop containing nucleotide triphosphate hydrolases"/>
    <property type="match status" value="1"/>
</dbReference>
<dbReference type="InterPro" id="IPR003439">
    <property type="entry name" value="ABC_transporter-like_ATP-bd"/>
</dbReference>
<dbReference type="FunFam" id="3.40.50.300:FF:000032">
    <property type="entry name" value="Export ABC transporter ATP-binding protein"/>
    <property type="match status" value="1"/>
</dbReference>
<dbReference type="Pfam" id="PF00005">
    <property type="entry name" value="ABC_tran"/>
    <property type="match status" value="1"/>
</dbReference>
<dbReference type="PROSITE" id="PS00211">
    <property type="entry name" value="ABC_TRANSPORTER_1"/>
    <property type="match status" value="1"/>
</dbReference>
<evidence type="ECO:0000259" key="5">
    <source>
        <dbReference type="PROSITE" id="PS50893"/>
    </source>
</evidence>
<dbReference type="InterPro" id="IPR017871">
    <property type="entry name" value="ABC_transporter-like_CS"/>
</dbReference>
<dbReference type="Proteomes" id="UP000236434">
    <property type="component" value="Unassembled WGS sequence"/>
</dbReference>
<dbReference type="PANTHER" id="PTHR42798:SF6">
    <property type="entry name" value="CELL DIVISION ATP-BINDING PROTEIN FTSE"/>
    <property type="match status" value="1"/>
</dbReference>
<dbReference type="InterPro" id="IPR017911">
    <property type="entry name" value="MacB-like_ATP-bd"/>
</dbReference>
<dbReference type="PANTHER" id="PTHR42798">
    <property type="entry name" value="LIPOPROTEIN-RELEASING SYSTEM ATP-BINDING PROTEIN LOLD"/>
    <property type="match status" value="1"/>
</dbReference>
<proteinExistence type="inferred from homology"/>